<dbReference type="AlphaFoldDB" id="A0A6A4SIG1"/>
<dbReference type="GO" id="GO:0003829">
    <property type="term" value="F:beta-1,3-galactosyl-O-glycosyl-glycoprotein beta-1,6-N-acetylglucosaminyltransferase activity"/>
    <property type="evidence" value="ECO:0007669"/>
    <property type="project" value="TreeGrafter"/>
</dbReference>
<comment type="subcellular location">
    <subcellularLocation>
        <location evidence="1">Golgi apparatus membrane</location>
        <topology evidence="1">Single-pass type II membrane protein</topology>
    </subcellularLocation>
</comment>
<comment type="pathway">
    <text evidence="2">Protein modification; protein glycosylation.</text>
</comment>
<keyword evidence="8" id="KW-0472">Membrane</keyword>
<keyword evidence="7" id="KW-1133">Transmembrane helix</keyword>
<gene>
    <name evidence="12" type="ORF">F2P81_013979</name>
</gene>
<evidence type="ECO:0000313" key="13">
    <source>
        <dbReference type="Proteomes" id="UP000438429"/>
    </source>
</evidence>
<feature type="region of interest" description="Disordered" evidence="11">
    <location>
        <begin position="270"/>
        <end position="293"/>
    </location>
</feature>
<evidence type="ECO:0000256" key="4">
    <source>
        <dbReference type="ARBA" id="ARBA00022679"/>
    </source>
</evidence>
<name>A0A6A4SIG1_SCOMX</name>
<dbReference type="Pfam" id="PF02485">
    <property type="entry name" value="Branch"/>
    <property type="match status" value="1"/>
</dbReference>
<evidence type="ECO:0000256" key="3">
    <source>
        <dbReference type="ARBA" id="ARBA00022676"/>
    </source>
</evidence>
<evidence type="ECO:0000256" key="1">
    <source>
        <dbReference type="ARBA" id="ARBA00004323"/>
    </source>
</evidence>
<evidence type="ECO:0000256" key="2">
    <source>
        <dbReference type="ARBA" id="ARBA00004922"/>
    </source>
</evidence>
<evidence type="ECO:0000256" key="11">
    <source>
        <dbReference type="SAM" id="MobiDB-lite"/>
    </source>
</evidence>
<dbReference type="PANTHER" id="PTHR19297">
    <property type="entry name" value="GLYCOSYLTRANSFERASE 14 FAMILY MEMBER"/>
    <property type="match status" value="1"/>
</dbReference>
<keyword evidence="6" id="KW-0735">Signal-anchor</keyword>
<dbReference type="PANTHER" id="PTHR19297:SF96">
    <property type="entry name" value="BETA-1,3-GALACTOSYL-O-GLYCOSYL-GLYCOPROTEIN BETA-1,6-N-ACETYLGLUCOSAMINYLTRANSFERASE"/>
    <property type="match status" value="1"/>
</dbReference>
<comment type="similarity">
    <text evidence="10">Belongs to the glycosyltransferase 14 family.</text>
</comment>
<dbReference type="Proteomes" id="UP000438429">
    <property type="component" value="Unassembled WGS sequence"/>
</dbReference>
<proteinExistence type="inferred from homology"/>
<comment type="caution">
    <text evidence="12">The sequence shown here is derived from an EMBL/GenBank/DDBJ whole genome shotgun (WGS) entry which is preliminary data.</text>
</comment>
<evidence type="ECO:0000256" key="7">
    <source>
        <dbReference type="ARBA" id="ARBA00022989"/>
    </source>
</evidence>
<dbReference type="EMBL" id="VEVO01000012">
    <property type="protein sequence ID" value="KAF0033913.1"/>
    <property type="molecule type" value="Genomic_DNA"/>
</dbReference>
<evidence type="ECO:0000256" key="9">
    <source>
        <dbReference type="ARBA" id="ARBA00023180"/>
    </source>
</evidence>
<feature type="compositionally biased region" description="Basic and acidic residues" evidence="11">
    <location>
        <begin position="11"/>
        <end position="20"/>
    </location>
</feature>
<dbReference type="GO" id="GO:0000139">
    <property type="term" value="C:Golgi membrane"/>
    <property type="evidence" value="ECO:0007669"/>
    <property type="project" value="UniProtKB-SubCell"/>
</dbReference>
<dbReference type="InterPro" id="IPR003406">
    <property type="entry name" value="Glyco_trans_14"/>
</dbReference>
<reference evidence="12 13" key="1">
    <citation type="submission" date="2019-06" db="EMBL/GenBank/DDBJ databases">
        <title>Draft genomes of female and male turbot (Scophthalmus maximus).</title>
        <authorList>
            <person name="Xu H."/>
            <person name="Xu X.-W."/>
            <person name="Shao C."/>
            <person name="Chen S."/>
        </authorList>
    </citation>
    <scope>NUCLEOTIDE SEQUENCE [LARGE SCALE GENOMIC DNA]</scope>
    <source>
        <strain evidence="12">Ysfricsl-2016a</strain>
        <tissue evidence="12">Blood</tissue>
    </source>
</reference>
<evidence type="ECO:0000256" key="6">
    <source>
        <dbReference type="ARBA" id="ARBA00022968"/>
    </source>
</evidence>
<keyword evidence="9" id="KW-0325">Glycoprotein</keyword>
<evidence type="ECO:0000256" key="5">
    <source>
        <dbReference type="ARBA" id="ARBA00022692"/>
    </source>
</evidence>
<evidence type="ECO:0000256" key="10">
    <source>
        <dbReference type="ARBA" id="ARBA00038150"/>
    </source>
</evidence>
<sequence>MCSAGGNNVQKKSEYKKGGDRGELRGYDVHQVRYNQRLRAPLVLSFVSINLISLVVCDLPEGRHGQEESVKVLATIFKNGNELKRKIYSVQSTTELLEKTSELGLVLDRILKFNTDFQEFTDVESSVQISNLDRFQVHFSEAPHLQTVPREVCQTQPTQVPDLQAGLRPLLEMKVPEIFDELQTKGIVTEKTRLKLVKVCISDLVEKHGFYPSTTEKVVLAKNIITIFPSLKVQIDGRGEGFEHFFDPASRSGFLEMRLRNIRRKLEEGQRRYSRHKRSRDVNEMSSSVQDEGDSSDVREFINLMKRLRPSAENISSIKSAMQKTFTWRRSWISKHSPTMEEILQEYPRFLDIPTLAGSTIASLYNASQDPAQSTQPQLVCIGHLRGGSQQYVILGKSDKIAIPLDESLACAVDKFFKLYWVCNLAYPALLSSVFSFFEYIYDLPMSTNRRAKVQNFERLLRAIYAPQNIYCVHVDKTAEASVLSAIRAITSCLPNTFIVSQAVDVVYSAWPRVQADLNCMADLYKATTKWKYFINLCGQDFPLKTNLEIVRMLRSLNGGNSLESEKLPAEKMWRVTNVHQIVDGQIQGTGKAKEPPPFNLPILSGSAYFVVNRGFIRSVLEDKRILALMEWAKETYSPDEFLWATIQRIPGVPGSTRPSRKYDMSDINAIARLVKWQGHEGSQESLEAVYPKCQGSHVRSICVYGVGDLQWMLEHHHLFANKFDTDTDPIAVYCLEKYLRKKALSQLH</sequence>
<keyword evidence="3" id="KW-0328">Glycosyltransferase</keyword>
<keyword evidence="5" id="KW-0812">Transmembrane</keyword>
<keyword evidence="4" id="KW-0808">Transferase</keyword>
<accession>A0A6A4SIG1</accession>
<feature type="region of interest" description="Disordered" evidence="11">
    <location>
        <begin position="1"/>
        <end position="20"/>
    </location>
</feature>
<evidence type="ECO:0000313" key="12">
    <source>
        <dbReference type="EMBL" id="KAF0033913.1"/>
    </source>
</evidence>
<organism evidence="12 13">
    <name type="scientific">Scophthalmus maximus</name>
    <name type="common">Turbot</name>
    <name type="synonym">Psetta maxima</name>
    <dbReference type="NCBI Taxonomy" id="52904"/>
    <lineage>
        <taxon>Eukaryota</taxon>
        <taxon>Metazoa</taxon>
        <taxon>Chordata</taxon>
        <taxon>Craniata</taxon>
        <taxon>Vertebrata</taxon>
        <taxon>Euteleostomi</taxon>
        <taxon>Actinopterygii</taxon>
        <taxon>Neopterygii</taxon>
        <taxon>Teleostei</taxon>
        <taxon>Neoteleostei</taxon>
        <taxon>Acanthomorphata</taxon>
        <taxon>Carangaria</taxon>
        <taxon>Pleuronectiformes</taxon>
        <taxon>Pleuronectoidei</taxon>
        <taxon>Scophthalmidae</taxon>
        <taxon>Scophthalmus</taxon>
    </lineage>
</organism>
<feature type="compositionally biased region" description="Polar residues" evidence="11">
    <location>
        <begin position="1"/>
        <end position="10"/>
    </location>
</feature>
<evidence type="ECO:0000256" key="8">
    <source>
        <dbReference type="ARBA" id="ARBA00023136"/>
    </source>
</evidence>
<protein>
    <submittedName>
        <fullName evidence="12">Uncharacterized protein</fullName>
    </submittedName>
</protein>